<organism evidence="2 3">
    <name type="scientific">Diplodia intermedia</name>
    <dbReference type="NCBI Taxonomy" id="856260"/>
    <lineage>
        <taxon>Eukaryota</taxon>
        <taxon>Fungi</taxon>
        <taxon>Dikarya</taxon>
        <taxon>Ascomycota</taxon>
        <taxon>Pezizomycotina</taxon>
        <taxon>Dothideomycetes</taxon>
        <taxon>Dothideomycetes incertae sedis</taxon>
        <taxon>Botryosphaeriales</taxon>
        <taxon>Botryosphaeriaceae</taxon>
        <taxon>Diplodia</taxon>
    </lineage>
</organism>
<accession>A0ABR3T7R8</accession>
<name>A0ABR3T7R8_9PEZI</name>
<dbReference type="EMBL" id="JAKEKT020000115">
    <property type="protein sequence ID" value="KAL1635448.1"/>
    <property type="molecule type" value="Genomic_DNA"/>
</dbReference>
<protein>
    <submittedName>
        <fullName evidence="2">Uncharacterized protein</fullName>
    </submittedName>
</protein>
<proteinExistence type="predicted"/>
<evidence type="ECO:0000256" key="1">
    <source>
        <dbReference type="SAM" id="SignalP"/>
    </source>
</evidence>
<keyword evidence="3" id="KW-1185">Reference proteome</keyword>
<comment type="caution">
    <text evidence="2">The sequence shown here is derived from an EMBL/GenBank/DDBJ whole genome shotgun (WGS) entry which is preliminary data.</text>
</comment>
<evidence type="ECO:0000313" key="3">
    <source>
        <dbReference type="Proteomes" id="UP001521184"/>
    </source>
</evidence>
<sequence>MSGTVGILLAVLACMALPALAYCIFKHYVFSPRRLGPHPTGGAFLARAPAQLARPRPVLVRAGRQRVRDEEQGFEMQ</sequence>
<feature type="chain" id="PRO_5046540056" evidence="1">
    <location>
        <begin position="22"/>
        <end position="77"/>
    </location>
</feature>
<keyword evidence="1" id="KW-0732">Signal</keyword>
<reference evidence="2 3" key="1">
    <citation type="journal article" date="2023" name="Plant Dis.">
        <title>First Report of Diplodia intermedia Causing Canker and Dieback Diseases on Apple Trees in Canada.</title>
        <authorList>
            <person name="Ellouze W."/>
            <person name="Ilyukhin E."/>
            <person name="Sulman M."/>
            <person name="Ali S."/>
        </authorList>
    </citation>
    <scope>NUCLEOTIDE SEQUENCE [LARGE SCALE GENOMIC DNA]</scope>
    <source>
        <strain evidence="2 3">M45-28</strain>
    </source>
</reference>
<gene>
    <name evidence="2" type="ORF">SLS58_010257</name>
</gene>
<evidence type="ECO:0000313" key="2">
    <source>
        <dbReference type="EMBL" id="KAL1635448.1"/>
    </source>
</evidence>
<dbReference type="Proteomes" id="UP001521184">
    <property type="component" value="Unassembled WGS sequence"/>
</dbReference>
<feature type="signal peptide" evidence="1">
    <location>
        <begin position="1"/>
        <end position="21"/>
    </location>
</feature>